<keyword evidence="2" id="KW-0521">NADP</keyword>
<dbReference type="PANTHER" id="PTHR42760:SF111">
    <property type="entry name" value="3-OXOACYL-(ACYL-CARRIER-PROTEIN) REDUCTASE (AFU_ORTHOLOGUE AFUA_1G10100)"/>
    <property type="match status" value="1"/>
</dbReference>
<dbReference type="CDD" id="cd05233">
    <property type="entry name" value="SDR_c"/>
    <property type="match status" value="1"/>
</dbReference>
<dbReference type="FunFam" id="3.40.50.720:FF:000374">
    <property type="entry name" value="3-oxoacyl-(Acyl-carrier-protein) reductase"/>
    <property type="match status" value="1"/>
</dbReference>
<evidence type="ECO:0000313" key="6">
    <source>
        <dbReference type="Proteomes" id="UP001265746"/>
    </source>
</evidence>
<keyword evidence="3" id="KW-0560">Oxidoreductase</keyword>
<dbReference type="GO" id="GO:0048038">
    <property type="term" value="F:quinone binding"/>
    <property type="evidence" value="ECO:0007669"/>
    <property type="project" value="TreeGrafter"/>
</dbReference>
<dbReference type="AlphaFoldDB" id="A0AAD9WAY0"/>
<reference evidence="5" key="1">
    <citation type="submission" date="2023-06" db="EMBL/GenBank/DDBJ databases">
        <authorList>
            <person name="Noh H."/>
        </authorList>
    </citation>
    <scope>NUCLEOTIDE SEQUENCE</scope>
    <source>
        <strain evidence="5">DUCC20226</strain>
    </source>
</reference>
<sequence length="283" mass="30036">MAYRPLEGKLALLTGASGTIGTAIAANLASKGCNLVLSYFVPDAAPATEDLSIALQSKYGIKAFDVRGDLAKPTGPTDLVNAVKKHFTELEPNKTFQIDIVLNVAGIALNNKLPDIKASEFDTTFRINVLAPLMLIQAVQPYLPKDRSGRIVSISSISAHCGFVGQAVYGGTKSAIEGMTRVWARELSENATVNCVTPGPVEGPLYASNTDEFKREAKGWIEHTPLMRVRSGIDAEDVVQDAKTTGGRPAYAHEVAGIVAMLCLPDAAWCTGQVVCANGGMLM</sequence>
<dbReference type="InterPro" id="IPR020904">
    <property type="entry name" value="Sc_DH/Rdtase_CS"/>
</dbReference>
<comment type="caution">
    <text evidence="5">The sequence shown here is derived from an EMBL/GenBank/DDBJ whole genome shotgun (WGS) entry which is preliminary data.</text>
</comment>
<evidence type="ECO:0000313" key="5">
    <source>
        <dbReference type="EMBL" id="KAK2614794.1"/>
    </source>
</evidence>
<dbReference type="PRINTS" id="PR00080">
    <property type="entry name" value="SDRFAMILY"/>
</dbReference>
<keyword evidence="6" id="KW-1185">Reference proteome</keyword>
<dbReference type="GO" id="GO:0006633">
    <property type="term" value="P:fatty acid biosynthetic process"/>
    <property type="evidence" value="ECO:0007669"/>
    <property type="project" value="TreeGrafter"/>
</dbReference>
<evidence type="ECO:0000256" key="4">
    <source>
        <dbReference type="RuleBase" id="RU000363"/>
    </source>
</evidence>
<organism evidence="5 6">
    <name type="scientific">Phomopsis amygdali</name>
    <name type="common">Fusicoccum amygdali</name>
    <dbReference type="NCBI Taxonomy" id="1214568"/>
    <lineage>
        <taxon>Eukaryota</taxon>
        <taxon>Fungi</taxon>
        <taxon>Dikarya</taxon>
        <taxon>Ascomycota</taxon>
        <taxon>Pezizomycotina</taxon>
        <taxon>Sordariomycetes</taxon>
        <taxon>Sordariomycetidae</taxon>
        <taxon>Diaporthales</taxon>
        <taxon>Diaporthaceae</taxon>
        <taxon>Diaporthe</taxon>
    </lineage>
</organism>
<dbReference type="SUPFAM" id="SSF51735">
    <property type="entry name" value="NAD(P)-binding Rossmann-fold domains"/>
    <property type="match status" value="1"/>
</dbReference>
<dbReference type="Proteomes" id="UP001265746">
    <property type="component" value="Unassembled WGS sequence"/>
</dbReference>
<comment type="similarity">
    <text evidence="1 4">Belongs to the short-chain dehydrogenases/reductases (SDR) family.</text>
</comment>
<dbReference type="GO" id="GO:0016616">
    <property type="term" value="F:oxidoreductase activity, acting on the CH-OH group of donors, NAD or NADP as acceptor"/>
    <property type="evidence" value="ECO:0007669"/>
    <property type="project" value="TreeGrafter"/>
</dbReference>
<dbReference type="PANTHER" id="PTHR42760">
    <property type="entry name" value="SHORT-CHAIN DEHYDROGENASES/REDUCTASES FAMILY MEMBER"/>
    <property type="match status" value="1"/>
</dbReference>
<evidence type="ECO:0000256" key="1">
    <source>
        <dbReference type="ARBA" id="ARBA00006484"/>
    </source>
</evidence>
<evidence type="ECO:0000256" key="3">
    <source>
        <dbReference type="ARBA" id="ARBA00023002"/>
    </source>
</evidence>
<dbReference type="Pfam" id="PF00106">
    <property type="entry name" value="adh_short"/>
    <property type="match status" value="1"/>
</dbReference>
<dbReference type="InterPro" id="IPR002347">
    <property type="entry name" value="SDR_fam"/>
</dbReference>
<accession>A0AAD9WAY0</accession>
<evidence type="ECO:0000256" key="2">
    <source>
        <dbReference type="ARBA" id="ARBA00022857"/>
    </source>
</evidence>
<dbReference type="InterPro" id="IPR036291">
    <property type="entry name" value="NAD(P)-bd_dom_sf"/>
</dbReference>
<dbReference type="PROSITE" id="PS00061">
    <property type="entry name" value="ADH_SHORT"/>
    <property type="match status" value="1"/>
</dbReference>
<dbReference type="Gene3D" id="3.40.50.720">
    <property type="entry name" value="NAD(P)-binding Rossmann-like Domain"/>
    <property type="match status" value="1"/>
</dbReference>
<dbReference type="PRINTS" id="PR00081">
    <property type="entry name" value="GDHRDH"/>
</dbReference>
<gene>
    <name evidence="5" type="ORF">N8I77_001596</name>
</gene>
<proteinExistence type="inferred from homology"/>
<dbReference type="EMBL" id="JAUJFL010000001">
    <property type="protein sequence ID" value="KAK2614794.1"/>
    <property type="molecule type" value="Genomic_DNA"/>
</dbReference>
<protein>
    <submittedName>
        <fullName evidence="5">Uncharacterized protein</fullName>
    </submittedName>
</protein>
<name>A0AAD9WAY0_PHOAM</name>